<dbReference type="AlphaFoldDB" id="A0A1R0H2N0"/>
<feature type="region of interest" description="Disordered" evidence="1">
    <location>
        <begin position="1"/>
        <end position="23"/>
    </location>
</feature>
<reference evidence="2 3" key="1">
    <citation type="journal article" date="2016" name="Mol. Biol. Evol.">
        <title>Genome-Wide Survey of Gut Fungi (Harpellales) Reveals the First Horizontally Transferred Ubiquitin Gene from a Mosquito Host.</title>
        <authorList>
            <person name="Wang Y."/>
            <person name="White M.M."/>
            <person name="Kvist S."/>
            <person name="Moncalvo J.M."/>
        </authorList>
    </citation>
    <scope>NUCLEOTIDE SEQUENCE [LARGE SCALE GENOMIC DNA]</scope>
    <source>
        <strain evidence="2 3">ALG-7-W6</strain>
    </source>
</reference>
<protein>
    <submittedName>
        <fullName evidence="2">Uncharacterized protein</fullName>
    </submittedName>
</protein>
<sequence>MIDSRRKLNPQNNRDPFAEDSQTEIDFEEKMAIIVKEEWLNFQKTRREADLDIPDDPDFFADIEREMVQENFNNFQEGNLEEVEFEEIDFEQQMAAEHEKYEMDLLAYEMEKLLNFIP</sequence>
<keyword evidence="3" id="KW-1185">Reference proteome</keyword>
<dbReference type="Proteomes" id="UP000187455">
    <property type="component" value="Unassembled WGS sequence"/>
</dbReference>
<evidence type="ECO:0000313" key="2">
    <source>
        <dbReference type="EMBL" id="OLY83373.1"/>
    </source>
</evidence>
<name>A0A1R0H2N0_9FUNG</name>
<comment type="caution">
    <text evidence="2">The sequence shown here is derived from an EMBL/GenBank/DDBJ whole genome shotgun (WGS) entry which is preliminary data.</text>
</comment>
<organism evidence="2 3">
    <name type="scientific">Smittium mucronatum</name>
    <dbReference type="NCBI Taxonomy" id="133383"/>
    <lineage>
        <taxon>Eukaryota</taxon>
        <taxon>Fungi</taxon>
        <taxon>Fungi incertae sedis</taxon>
        <taxon>Zoopagomycota</taxon>
        <taxon>Kickxellomycotina</taxon>
        <taxon>Harpellomycetes</taxon>
        <taxon>Harpellales</taxon>
        <taxon>Legeriomycetaceae</taxon>
        <taxon>Smittium</taxon>
    </lineage>
</organism>
<proteinExistence type="predicted"/>
<evidence type="ECO:0000256" key="1">
    <source>
        <dbReference type="SAM" id="MobiDB-lite"/>
    </source>
</evidence>
<gene>
    <name evidence="2" type="ORF">AYI68_g2488</name>
</gene>
<evidence type="ECO:0000313" key="3">
    <source>
        <dbReference type="Proteomes" id="UP000187455"/>
    </source>
</evidence>
<dbReference type="EMBL" id="LSSL01000939">
    <property type="protein sequence ID" value="OLY83373.1"/>
    <property type="molecule type" value="Genomic_DNA"/>
</dbReference>
<accession>A0A1R0H2N0</accession>